<proteinExistence type="predicted"/>
<dbReference type="AlphaFoldDB" id="A0AAD8BG85"/>
<organism evidence="1 2">
    <name type="scientific">Biomphalaria pfeifferi</name>
    <name type="common">Bloodfluke planorb</name>
    <name type="synonym">Freshwater snail</name>
    <dbReference type="NCBI Taxonomy" id="112525"/>
    <lineage>
        <taxon>Eukaryota</taxon>
        <taxon>Metazoa</taxon>
        <taxon>Spiralia</taxon>
        <taxon>Lophotrochozoa</taxon>
        <taxon>Mollusca</taxon>
        <taxon>Gastropoda</taxon>
        <taxon>Heterobranchia</taxon>
        <taxon>Euthyneura</taxon>
        <taxon>Panpulmonata</taxon>
        <taxon>Hygrophila</taxon>
        <taxon>Lymnaeoidea</taxon>
        <taxon>Planorbidae</taxon>
        <taxon>Biomphalaria</taxon>
    </lineage>
</organism>
<comment type="caution">
    <text evidence="1">The sequence shown here is derived from an EMBL/GenBank/DDBJ whole genome shotgun (WGS) entry which is preliminary data.</text>
</comment>
<protein>
    <submittedName>
        <fullName evidence="1">Uncharacterized protein</fullName>
    </submittedName>
</protein>
<name>A0AAD8BG85_BIOPF</name>
<reference evidence="1" key="2">
    <citation type="submission" date="2023-04" db="EMBL/GenBank/DDBJ databases">
        <authorList>
            <person name="Bu L."/>
            <person name="Lu L."/>
            <person name="Laidemitt M.R."/>
            <person name="Zhang S.M."/>
            <person name="Mutuku M."/>
            <person name="Mkoji G."/>
            <person name="Steinauer M."/>
            <person name="Loker E.S."/>
        </authorList>
    </citation>
    <scope>NUCLEOTIDE SEQUENCE</scope>
    <source>
        <strain evidence="1">KasaAsao</strain>
        <tissue evidence="1">Whole Snail</tissue>
    </source>
</reference>
<keyword evidence="2" id="KW-1185">Reference proteome</keyword>
<dbReference type="EMBL" id="JASAOG010000089">
    <property type="protein sequence ID" value="KAK0053154.1"/>
    <property type="molecule type" value="Genomic_DNA"/>
</dbReference>
<evidence type="ECO:0000313" key="1">
    <source>
        <dbReference type="EMBL" id="KAK0053154.1"/>
    </source>
</evidence>
<reference evidence="1" key="1">
    <citation type="journal article" date="2023" name="PLoS Negl. Trop. Dis.">
        <title>A genome sequence for Biomphalaria pfeifferi, the major vector snail for the human-infecting parasite Schistosoma mansoni.</title>
        <authorList>
            <person name="Bu L."/>
            <person name="Lu L."/>
            <person name="Laidemitt M.R."/>
            <person name="Zhang S.M."/>
            <person name="Mutuku M."/>
            <person name="Mkoji G."/>
            <person name="Steinauer M."/>
            <person name="Loker E.S."/>
        </authorList>
    </citation>
    <scope>NUCLEOTIDE SEQUENCE</scope>
    <source>
        <strain evidence="1">KasaAsao</strain>
    </source>
</reference>
<gene>
    <name evidence="1" type="ORF">Bpfe_017531</name>
</gene>
<dbReference type="Proteomes" id="UP001233172">
    <property type="component" value="Unassembled WGS sequence"/>
</dbReference>
<evidence type="ECO:0000313" key="2">
    <source>
        <dbReference type="Proteomes" id="UP001233172"/>
    </source>
</evidence>
<accession>A0AAD8BG85</accession>
<sequence length="183" mass="21466">MEPSTPWTKKARSTKRKDRLWMATLMVTLCSLWGVRASIEHLNYFNISYIFNRAAPMIEFNVTTSEIHGLRIVHFTCVTKLKFKQPIEMSIYTWPTISNGLPSYMAGFERVPKKKKPIRWTMAKNIALNGDLHKIYVDITEPFYRQFGQYRCKAKGINNDNIILEFVSTPFSLSEQWFLSRFP</sequence>